<proteinExistence type="predicted"/>
<evidence type="ECO:0000313" key="1">
    <source>
        <dbReference type="EMBL" id="MBX48899.1"/>
    </source>
</evidence>
<reference evidence="1" key="1">
    <citation type="submission" date="2018-02" db="EMBL/GenBank/DDBJ databases">
        <title>Rhizophora mucronata_Transcriptome.</title>
        <authorList>
            <person name="Meera S.P."/>
            <person name="Sreeshan A."/>
            <person name="Augustine A."/>
        </authorList>
    </citation>
    <scope>NUCLEOTIDE SEQUENCE</scope>
    <source>
        <tissue evidence="1">Leaf</tissue>
    </source>
</reference>
<sequence>MPPKAQAIPWMPTVEHLLGDLDTPITVKTVM</sequence>
<accession>A0A2P2P2J3</accession>
<dbReference type="EMBL" id="GGEC01068415">
    <property type="protein sequence ID" value="MBX48899.1"/>
    <property type="molecule type" value="Transcribed_RNA"/>
</dbReference>
<dbReference type="AlphaFoldDB" id="A0A2P2P2J3"/>
<protein>
    <submittedName>
        <fullName evidence="1">Uncharacterized protein</fullName>
    </submittedName>
</protein>
<name>A0A2P2P2J3_RHIMU</name>
<organism evidence="1">
    <name type="scientific">Rhizophora mucronata</name>
    <name type="common">Asiatic mangrove</name>
    <dbReference type="NCBI Taxonomy" id="61149"/>
    <lineage>
        <taxon>Eukaryota</taxon>
        <taxon>Viridiplantae</taxon>
        <taxon>Streptophyta</taxon>
        <taxon>Embryophyta</taxon>
        <taxon>Tracheophyta</taxon>
        <taxon>Spermatophyta</taxon>
        <taxon>Magnoliopsida</taxon>
        <taxon>eudicotyledons</taxon>
        <taxon>Gunneridae</taxon>
        <taxon>Pentapetalae</taxon>
        <taxon>rosids</taxon>
        <taxon>fabids</taxon>
        <taxon>Malpighiales</taxon>
        <taxon>Rhizophoraceae</taxon>
        <taxon>Rhizophora</taxon>
    </lineage>
</organism>